<evidence type="ECO:0000313" key="2">
    <source>
        <dbReference type="EMBL" id="CAK9092225.1"/>
    </source>
</evidence>
<reference evidence="2 3" key="1">
    <citation type="submission" date="2024-02" db="EMBL/GenBank/DDBJ databases">
        <authorList>
            <person name="Chen Y."/>
            <person name="Shah S."/>
            <person name="Dougan E. K."/>
            <person name="Thang M."/>
            <person name="Chan C."/>
        </authorList>
    </citation>
    <scope>NUCLEOTIDE SEQUENCE [LARGE SCALE GENOMIC DNA]</scope>
</reference>
<protein>
    <submittedName>
        <fullName evidence="2">Uncharacterized protein</fullName>
    </submittedName>
</protein>
<name>A0ABP0QWH0_9DINO</name>
<organism evidence="2 3">
    <name type="scientific">Durusdinium trenchii</name>
    <dbReference type="NCBI Taxonomy" id="1381693"/>
    <lineage>
        <taxon>Eukaryota</taxon>
        <taxon>Sar</taxon>
        <taxon>Alveolata</taxon>
        <taxon>Dinophyceae</taxon>
        <taxon>Suessiales</taxon>
        <taxon>Symbiodiniaceae</taxon>
        <taxon>Durusdinium</taxon>
    </lineage>
</organism>
<evidence type="ECO:0000256" key="1">
    <source>
        <dbReference type="SAM" id="MobiDB-lite"/>
    </source>
</evidence>
<accession>A0ABP0QWH0</accession>
<feature type="compositionally biased region" description="Basic and acidic residues" evidence="1">
    <location>
        <begin position="128"/>
        <end position="154"/>
    </location>
</feature>
<comment type="caution">
    <text evidence="2">The sequence shown here is derived from an EMBL/GenBank/DDBJ whole genome shotgun (WGS) entry which is preliminary data.</text>
</comment>
<dbReference type="EMBL" id="CAXAMM010040279">
    <property type="protein sequence ID" value="CAK9092225.1"/>
    <property type="molecule type" value="Genomic_DNA"/>
</dbReference>
<dbReference type="Proteomes" id="UP001642464">
    <property type="component" value="Unassembled WGS sequence"/>
</dbReference>
<evidence type="ECO:0000313" key="3">
    <source>
        <dbReference type="Proteomes" id="UP001642464"/>
    </source>
</evidence>
<feature type="compositionally biased region" description="Basic residues" evidence="1">
    <location>
        <begin position="155"/>
        <end position="168"/>
    </location>
</feature>
<gene>
    <name evidence="2" type="ORF">SCF082_LOCUS43408</name>
</gene>
<sequence length="271" mass="30171">KPKLCTSALGLPHVLAYKAVELSKTTDDDQSNRWTCCGKSATLVLRPEATMALLDFETVQDSDESLVVAFSSKAVELIESMDDLASQWPQEELDLRMNVVLPRQGRKRKAKDTSKGGQGKGGASTDDTNAKKNPESALVEKTDKTETEEKEAKGKSKKSKSGKKKRKHLLAKIKKKAIKLKPAPAEKPEIDFTAENLMKNSASDDLIQKELLKLKIAEAKAFKSNPLFSEKDLCRITSKGTEGTPWKHIKTFAYKYFKAEYLGCTWILQTF</sequence>
<feature type="region of interest" description="Disordered" evidence="1">
    <location>
        <begin position="99"/>
        <end position="168"/>
    </location>
</feature>
<feature type="non-terminal residue" evidence="2">
    <location>
        <position position="1"/>
    </location>
</feature>
<proteinExistence type="predicted"/>
<keyword evidence="3" id="KW-1185">Reference proteome</keyword>